<proteinExistence type="predicted"/>
<dbReference type="Proteomes" id="UP000092698">
    <property type="component" value="Chromosome"/>
</dbReference>
<sequence>MDAHPAGIGHIRTLGIVTGILLALAGVSGALATLGLLGSYFVPMNESAVYFYGTVAIALIIFIGASLLCIPLVAWWFWQAHRNLKEAGVSGLRYTPGWAAGGFFIPFLNLIVPLRVARELAIRSEGEDQYQSDMEVPILSGWWAAHIAGLIVAGVIAVIALLEFLTPFFVTMPDEALVLLMVLATGFLGASALCLALAIRKITRAQIARRHLGHADVFA</sequence>
<dbReference type="OrthoDB" id="4174975at2"/>
<protein>
    <recommendedName>
        <fullName evidence="2">DUF4328 domain-containing protein</fullName>
    </recommendedName>
</protein>
<feature type="transmembrane region" description="Helical" evidence="1">
    <location>
        <begin position="98"/>
        <end position="117"/>
    </location>
</feature>
<name>A0A1C7DAC1_9SPHN</name>
<gene>
    <name evidence="3" type="ORF">A6F65_02090</name>
</gene>
<feature type="transmembrane region" description="Helical" evidence="1">
    <location>
        <begin position="49"/>
        <end position="78"/>
    </location>
</feature>
<dbReference type="AlphaFoldDB" id="A0A1C7DAC1"/>
<dbReference type="Pfam" id="PF14219">
    <property type="entry name" value="DUF4328"/>
    <property type="match status" value="1"/>
</dbReference>
<evidence type="ECO:0000313" key="3">
    <source>
        <dbReference type="EMBL" id="ANU08377.1"/>
    </source>
</evidence>
<evidence type="ECO:0000256" key="1">
    <source>
        <dbReference type="SAM" id="Phobius"/>
    </source>
</evidence>
<keyword evidence="4" id="KW-1185">Reference proteome</keyword>
<dbReference type="InterPro" id="IPR025565">
    <property type="entry name" value="DUF4328"/>
</dbReference>
<evidence type="ECO:0000259" key="2">
    <source>
        <dbReference type="Pfam" id="PF14219"/>
    </source>
</evidence>
<feature type="transmembrane region" description="Helical" evidence="1">
    <location>
        <begin position="138"/>
        <end position="165"/>
    </location>
</feature>
<dbReference type="RefSeq" id="WP_067788422.1">
    <property type="nucleotide sequence ID" value="NZ_CP016545.1"/>
</dbReference>
<dbReference type="EMBL" id="CP016545">
    <property type="protein sequence ID" value="ANU08377.1"/>
    <property type="molecule type" value="Genomic_DNA"/>
</dbReference>
<keyword evidence="1" id="KW-0472">Membrane</keyword>
<feature type="transmembrane region" description="Helical" evidence="1">
    <location>
        <begin position="20"/>
        <end position="42"/>
    </location>
</feature>
<feature type="domain" description="DUF4328" evidence="2">
    <location>
        <begin position="55"/>
        <end position="203"/>
    </location>
</feature>
<dbReference type="KEGG" id="anh:A6F65_02090"/>
<keyword evidence="1" id="KW-1133">Transmembrane helix</keyword>
<feature type="transmembrane region" description="Helical" evidence="1">
    <location>
        <begin position="177"/>
        <end position="199"/>
    </location>
</feature>
<accession>A0A1C7DAC1</accession>
<dbReference type="STRING" id="645517.A6F65_02090"/>
<keyword evidence="1" id="KW-0812">Transmembrane</keyword>
<reference evidence="3 4" key="1">
    <citation type="submission" date="2016-07" db="EMBL/GenBank/DDBJ databases">
        <title>Complete genome sequence of Altererythrobacter namhicola JCM 16345T, containing esterase-encoding genes.</title>
        <authorList>
            <person name="Cheng H."/>
            <person name="Wu Y.-H."/>
            <person name="Jian S.-L."/>
            <person name="Huo Y.-Y."/>
            <person name="Wang C.-S."/>
            <person name="Xu X.-W."/>
        </authorList>
    </citation>
    <scope>NUCLEOTIDE SEQUENCE [LARGE SCALE GENOMIC DNA]</scope>
    <source>
        <strain evidence="3 4">JCM 16345</strain>
    </source>
</reference>
<organism evidence="3 4">
    <name type="scientific">Paraurantiacibacter namhicola</name>
    <dbReference type="NCBI Taxonomy" id="645517"/>
    <lineage>
        <taxon>Bacteria</taxon>
        <taxon>Pseudomonadati</taxon>
        <taxon>Pseudomonadota</taxon>
        <taxon>Alphaproteobacteria</taxon>
        <taxon>Sphingomonadales</taxon>
        <taxon>Erythrobacteraceae</taxon>
        <taxon>Paraurantiacibacter</taxon>
    </lineage>
</organism>
<evidence type="ECO:0000313" key="4">
    <source>
        <dbReference type="Proteomes" id="UP000092698"/>
    </source>
</evidence>